<accession>A0A2M7VAQ1</accession>
<dbReference type="Proteomes" id="UP000231453">
    <property type="component" value="Unassembled WGS sequence"/>
</dbReference>
<dbReference type="EMBL" id="PFPL01000041">
    <property type="protein sequence ID" value="PIZ95960.1"/>
    <property type="molecule type" value="Genomic_DNA"/>
</dbReference>
<organism evidence="1 2">
    <name type="scientific">Candidatus Magasanikbacteria bacterium CG_4_10_14_0_2_um_filter_33_14</name>
    <dbReference type="NCBI Taxonomy" id="1974636"/>
    <lineage>
        <taxon>Bacteria</taxon>
        <taxon>Candidatus Magasanikiibacteriota</taxon>
    </lineage>
</organism>
<gene>
    <name evidence="1" type="ORF">COX80_02895</name>
</gene>
<name>A0A2M7VAQ1_9BACT</name>
<protein>
    <recommendedName>
        <fullName evidence="3">Dephospho-CoA kinase</fullName>
    </recommendedName>
</protein>
<sequence>MTDNKKIILGFVGDLASGKGTLAKYLQEKYKCNTYRFSTMLRDVLDRIYVEKSRENLQLVSKVLRENFGQDVMSNVIAKDVAGDKNELVVVDGIRRPTDITYLQNLPGFHLIYITAEAKTRWERMVKRQENPDEKDKTFEQFLLDEQAEADRLIKELGSKAEKTINNDGTIEDLYNNIENILQSYGYKN</sequence>
<evidence type="ECO:0008006" key="3">
    <source>
        <dbReference type="Google" id="ProtNLM"/>
    </source>
</evidence>
<dbReference type="Pfam" id="PF13207">
    <property type="entry name" value="AAA_17"/>
    <property type="match status" value="1"/>
</dbReference>
<proteinExistence type="predicted"/>
<reference evidence="2" key="1">
    <citation type="submission" date="2017-09" db="EMBL/GenBank/DDBJ databases">
        <title>Depth-based differentiation of microbial function through sediment-hosted aquifers and enrichment of novel symbionts in the deep terrestrial subsurface.</title>
        <authorList>
            <person name="Probst A.J."/>
            <person name="Ladd B."/>
            <person name="Jarett J.K."/>
            <person name="Geller-Mcgrath D.E."/>
            <person name="Sieber C.M.K."/>
            <person name="Emerson J.B."/>
            <person name="Anantharaman K."/>
            <person name="Thomas B.C."/>
            <person name="Malmstrom R."/>
            <person name="Stieglmeier M."/>
            <person name="Klingl A."/>
            <person name="Woyke T."/>
            <person name="Ryan C.M."/>
            <person name="Banfield J.F."/>
        </authorList>
    </citation>
    <scope>NUCLEOTIDE SEQUENCE [LARGE SCALE GENOMIC DNA]</scope>
</reference>
<comment type="caution">
    <text evidence="1">The sequence shown here is derived from an EMBL/GenBank/DDBJ whole genome shotgun (WGS) entry which is preliminary data.</text>
</comment>
<dbReference type="Gene3D" id="3.40.50.300">
    <property type="entry name" value="P-loop containing nucleotide triphosphate hydrolases"/>
    <property type="match status" value="1"/>
</dbReference>
<evidence type="ECO:0000313" key="2">
    <source>
        <dbReference type="Proteomes" id="UP000231453"/>
    </source>
</evidence>
<dbReference type="InterPro" id="IPR027417">
    <property type="entry name" value="P-loop_NTPase"/>
</dbReference>
<dbReference type="PANTHER" id="PTHR41930">
    <property type="entry name" value="UPF0200 PROTEIN MJ1399"/>
    <property type="match status" value="1"/>
</dbReference>
<dbReference type="AlphaFoldDB" id="A0A2M7VAQ1"/>
<dbReference type="PANTHER" id="PTHR41930:SF1">
    <property type="entry name" value="DEPHOSPHO-COA KINASE"/>
    <property type="match status" value="1"/>
</dbReference>
<evidence type="ECO:0000313" key="1">
    <source>
        <dbReference type="EMBL" id="PIZ95960.1"/>
    </source>
</evidence>
<dbReference type="SUPFAM" id="SSF52540">
    <property type="entry name" value="P-loop containing nucleoside triphosphate hydrolases"/>
    <property type="match status" value="1"/>
</dbReference>